<accession>A0A0G1VZI0</accession>
<gene>
    <name evidence="1" type="ORF">UY48_C0013G0011</name>
</gene>
<dbReference type="EMBL" id="LCQD01000013">
    <property type="protein sequence ID" value="KKW11730.1"/>
    <property type="molecule type" value="Genomic_DNA"/>
</dbReference>
<reference evidence="1 2" key="1">
    <citation type="journal article" date="2015" name="Nature">
        <title>rRNA introns, odd ribosomes, and small enigmatic genomes across a large radiation of phyla.</title>
        <authorList>
            <person name="Brown C.T."/>
            <person name="Hug L.A."/>
            <person name="Thomas B.C."/>
            <person name="Sharon I."/>
            <person name="Castelle C.J."/>
            <person name="Singh A."/>
            <person name="Wilkins M.J."/>
            <person name="Williams K.H."/>
            <person name="Banfield J.F."/>
        </authorList>
    </citation>
    <scope>NUCLEOTIDE SEQUENCE [LARGE SCALE GENOMIC DNA]</scope>
</reference>
<name>A0A0G1VZI0_9BACT</name>
<comment type="caution">
    <text evidence="1">The sequence shown here is derived from an EMBL/GenBank/DDBJ whole genome shotgun (WGS) entry which is preliminary data.</text>
</comment>
<dbReference type="AlphaFoldDB" id="A0A0G1VZI0"/>
<protein>
    <submittedName>
        <fullName evidence="1">Uncharacterized protein</fullName>
    </submittedName>
</protein>
<evidence type="ECO:0000313" key="2">
    <source>
        <dbReference type="Proteomes" id="UP000034588"/>
    </source>
</evidence>
<sequence>MRVDESKKPSFCKSKKHAKLCKAIGRTFKTKSFAITEVSGGENCDKLAQLFQAKGEETFILRDSERNKWNVVHSSKGR</sequence>
<dbReference type="Proteomes" id="UP000034588">
    <property type="component" value="Unassembled WGS sequence"/>
</dbReference>
<proteinExistence type="predicted"/>
<evidence type="ECO:0000313" key="1">
    <source>
        <dbReference type="EMBL" id="KKW11730.1"/>
    </source>
</evidence>
<organism evidence="1 2">
    <name type="scientific">Candidatus Gottesmanbacteria bacterium GW2011_GWB1_49_7</name>
    <dbReference type="NCBI Taxonomy" id="1618448"/>
    <lineage>
        <taxon>Bacteria</taxon>
        <taxon>Candidatus Gottesmaniibacteriota</taxon>
    </lineage>
</organism>